<feature type="region of interest" description="Disordered" evidence="1">
    <location>
        <begin position="155"/>
        <end position="198"/>
    </location>
</feature>
<feature type="compositionally biased region" description="Low complexity" evidence="1">
    <location>
        <begin position="112"/>
        <end position="125"/>
    </location>
</feature>
<feature type="region of interest" description="Disordered" evidence="1">
    <location>
        <begin position="236"/>
        <end position="329"/>
    </location>
</feature>
<feature type="region of interest" description="Disordered" evidence="1">
    <location>
        <begin position="103"/>
        <end position="134"/>
    </location>
</feature>
<name>A0A0G4HEZ0_9ALVE</name>
<dbReference type="AlphaFoldDB" id="A0A0G4HEZ0"/>
<dbReference type="EMBL" id="CDMZ01002502">
    <property type="protein sequence ID" value="CEM42649.1"/>
    <property type="molecule type" value="Genomic_DNA"/>
</dbReference>
<gene>
    <name evidence="2" type="ORF">Cvel_26934</name>
</gene>
<feature type="compositionally biased region" description="Basic and acidic residues" evidence="1">
    <location>
        <begin position="479"/>
        <end position="489"/>
    </location>
</feature>
<evidence type="ECO:0000313" key="2">
    <source>
        <dbReference type="EMBL" id="CEM42649.1"/>
    </source>
</evidence>
<proteinExistence type="predicted"/>
<dbReference type="VEuPathDB" id="CryptoDB:Cvel_26934"/>
<feature type="region of interest" description="Disordered" evidence="1">
    <location>
        <begin position="471"/>
        <end position="504"/>
    </location>
</feature>
<protein>
    <submittedName>
        <fullName evidence="2">Uncharacterized protein</fullName>
    </submittedName>
</protein>
<accession>A0A0G4HEZ0</accession>
<reference evidence="2" key="1">
    <citation type="submission" date="2014-11" db="EMBL/GenBank/DDBJ databases">
        <authorList>
            <person name="Otto D Thomas"/>
            <person name="Naeem Raeece"/>
        </authorList>
    </citation>
    <scope>NUCLEOTIDE SEQUENCE</scope>
</reference>
<organism evidence="2">
    <name type="scientific">Chromera velia CCMP2878</name>
    <dbReference type="NCBI Taxonomy" id="1169474"/>
    <lineage>
        <taxon>Eukaryota</taxon>
        <taxon>Sar</taxon>
        <taxon>Alveolata</taxon>
        <taxon>Colpodellida</taxon>
        <taxon>Chromeraceae</taxon>
        <taxon>Chromera</taxon>
    </lineage>
</organism>
<sequence length="517" mass="54945">MNHLPTFKVSWGALNEKLLSVRIHIFAKVLYHDNSIPVFCPALWGLPKVAVRGEMLLPCIKTTRLEPLQPAQHAQREEKQVHSALDSMVTSFASFSFEHDLSRGTSGGGGAAAASSGRARTGQSADPPNEERTPMPVAVELEEPQRALQEEYAEQQLPSVEPAQRGSEGSGDGQEEEREGVEASPPPGLSSTDSSQMVAEGGARDGFQTHQLTNTEGVAAAARGPEEGLRQSVSVHFPHPTGVHHLERQVRGRGRPSSSPMGRHRGGGRGRGGLSDSSQRGRGGGADDSGRGRRGGGTDRGAQTREGSAGQRGRGREGRYQRPSNDSATAAAAAGAVPVVKKPKSKFFVHDFQLRFEARGFLDSEEYLARKQKLLSCIPSKETAQAAEETKRLSLLGWSSALILENIIRKNRKERKSEEESFGQWDNNFRIQFLGNTAGWCVSYHAGSGGKGGGRGGGGGGGGRGYADSSNGGCGTGRKGNEDGGEHDSGFAPQTQAPAGPLSDIHGECSFLGRLRL</sequence>
<evidence type="ECO:0000256" key="1">
    <source>
        <dbReference type="SAM" id="MobiDB-lite"/>
    </source>
</evidence>